<dbReference type="PANTHER" id="PTHR12110:SF53">
    <property type="entry name" value="BLR5974 PROTEIN"/>
    <property type="match status" value="1"/>
</dbReference>
<reference evidence="2" key="1">
    <citation type="submission" date="2018-05" db="EMBL/GenBank/DDBJ databases">
        <authorList>
            <person name="Lanie J.A."/>
            <person name="Ng W.-L."/>
            <person name="Kazmierczak K.M."/>
            <person name="Andrzejewski T.M."/>
            <person name="Davidsen T.M."/>
            <person name="Wayne K.J."/>
            <person name="Tettelin H."/>
            <person name="Glass J.I."/>
            <person name="Rusch D."/>
            <person name="Podicherti R."/>
            <person name="Tsui H.-C.T."/>
            <person name="Winkler M.E."/>
        </authorList>
    </citation>
    <scope>NUCLEOTIDE SEQUENCE</scope>
</reference>
<evidence type="ECO:0000313" key="2">
    <source>
        <dbReference type="EMBL" id="SVA84455.1"/>
    </source>
</evidence>
<dbReference type="PANTHER" id="PTHR12110">
    <property type="entry name" value="HYDROXYPYRUVATE ISOMERASE"/>
    <property type="match status" value="1"/>
</dbReference>
<dbReference type="SUPFAM" id="SSF51658">
    <property type="entry name" value="Xylose isomerase-like"/>
    <property type="match status" value="1"/>
</dbReference>
<dbReference type="InterPro" id="IPR036237">
    <property type="entry name" value="Xyl_isomerase-like_sf"/>
</dbReference>
<dbReference type="Gene3D" id="3.20.20.150">
    <property type="entry name" value="Divalent-metal-dependent TIM barrel enzymes"/>
    <property type="match status" value="1"/>
</dbReference>
<name>A0A381Z589_9ZZZZ</name>
<dbReference type="AlphaFoldDB" id="A0A381Z589"/>
<dbReference type="InterPro" id="IPR050312">
    <property type="entry name" value="IolE/XylAMocC-like"/>
</dbReference>
<dbReference type="Pfam" id="PF01261">
    <property type="entry name" value="AP_endonuc_2"/>
    <property type="match status" value="1"/>
</dbReference>
<evidence type="ECO:0000259" key="1">
    <source>
        <dbReference type="Pfam" id="PF01261"/>
    </source>
</evidence>
<gene>
    <name evidence="2" type="ORF">METZ01_LOCUS137309</name>
</gene>
<dbReference type="EMBL" id="UINC01020013">
    <property type="protein sequence ID" value="SVA84455.1"/>
    <property type="molecule type" value="Genomic_DNA"/>
</dbReference>
<accession>A0A381Z589</accession>
<dbReference type="InterPro" id="IPR013022">
    <property type="entry name" value="Xyl_isomerase-like_TIM-brl"/>
</dbReference>
<organism evidence="2">
    <name type="scientific">marine metagenome</name>
    <dbReference type="NCBI Taxonomy" id="408172"/>
    <lineage>
        <taxon>unclassified sequences</taxon>
        <taxon>metagenomes</taxon>
        <taxon>ecological metagenomes</taxon>
    </lineage>
</organism>
<protein>
    <recommendedName>
        <fullName evidence="1">Xylose isomerase-like TIM barrel domain-containing protein</fullName>
    </recommendedName>
</protein>
<proteinExistence type="predicted"/>
<feature type="domain" description="Xylose isomerase-like TIM barrel" evidence="1">
    <location>
        <begin position="26"/>
        <end position="260"/>
    </location>
</feature>
<sequence length="294" mass="34251">MKIGFTLKPRNAQIDDIKKQLVFFEQMGAGSVEVPLYELDVLCGKKIVIEELNFLQKTLKPSTLKFSLHGSISVNLMDEEYLEDHKEILKRDIEVSEAINSKILVTHFGYTNIENYKNKEKYKKLLKNQTEIYFKMAEYAKSHNVILAIENIFPFTPTSYAPLPNEIAEEISSLNHPNAKTTIDFSHAYLNCTHNKVDFIEQIKTMVPLTRHLHIHDSFGRLKKMYTYMHSEDVTYGQGDIHLPLGWGNIPFEKIFSKFSFSPDIFLNFELADRYKRYYQSSYEAAKKLILLMK</sequence>